<dbReference type="InterPro" id="IPR012338">
    <property type="entry name" value="Beta-lactam/transpept-like"/>
</dbReference>
<evidence type="ECO:0000313" key="3">
    <source>
        <dbReference type="Proteomes" id="UP000323188"/>
    </source>
</evidence>
<dbReference type="AlphaFoldDB" id="A0A5B2TRH7"/>
<organism evidence="2 3">
    <name type="scientific">Maribacter flavus</name>
    <dbReference type="NCBI Taxonomy" id="1658664"/>
    <lineage>
        <taxon>Bacteria</taxon>
        <taxon>Pseudomonadati</taxon>
        <taxon>Bacteroidota</taxon>
        <taxon>Flavobacteriia</taxon>
        <taxon>Flavobacteriales</taxon>
        <taxon>Flavobacteriaceae</taxon>
        <taxon>Maribacter</taxon>
    </lineage>
</organism>
<feature type="domain" description="Beta-lactamase-related" evidence="1">
    <location>
        <begin position="62"/>
        <end position="393"/>
    </location>
</feature>
<sequence>MHRFKLIFGSLFLVLILFVLSAATIDTKVEEVSPEELQQRLAMQKEAKIYASRKRALEEAVKQYFNQAMASGEIVGAGVSIVKGDSIILSQGYGKRNNQKGTRIDGETVFRLGSLSKGFTGVLAAKLVEERVFDFMDKVTDYLPEFVFGDSTNTQSIKIAHLLSHTSGTPYHSYTNLVEAGLSMGKIAGQFKEVQPQSPPGIQYSYQNAMFALSQEIMLQATGQDINTLLMQRFFEPLGMYSASMDHASFLEKGNIAEPHIKNGHSWRILPLKDNYYNAVAAGGIDASANDMGKWMRFLLGHNTSVMAKSTLEKAFEPFIELNENNKYYQRWEGHLKSAYAFGWRIHTMKNETTNKEETIVHHGGSVNSYRNEIALFPDADLGICVLMNNHSSLAKNVIPELRALVKYIYELSPDALASL</sequence>
<name>A0A5B2TRH7_9FLAO</name>
<dbReference type="Pfam" id="PF00144">
    <property type="entry name" value="Beta-lactamase"/>
    <property type="match status" value="1"/>
</dbReference>
<dbReference type="PANTHER" id="PTHR46825:SF15">
    <property type="entry name" value="BETA-LACTAMASE-RELATED DOMAIN-CONTAINING PROTEIN"/>
    <property type="match status" value="1"/>
</dbReference>
<dbReference type="InterPro" id="IPR001466">
    <property type="entry name" value="Beta-lactam-related"/>
</dbReference>
<proteinExistence type="predicted"/>
<dbReference type="EMBL" id="VUOE01000002">
    <property type="protein sequence ID" value="KAA2217251.1"/>
    <property type="molecule type" value="Genomic_DNA"/>
</dbReference>
<dbReference type="InterPro" id="IPR050491">
    <property type="entry name" value="AmpC-like"/>
</dbReference>
<dbReference type="Gene3D" id="3.40.710.10">
    <property type="entry name" value="DD-peptidase/beta-lactamase superfamily"/>
    <property type="match status" value="1"/>
</dbReference>
<dbReference type="SUPFAM" id="SSF56601">
    <property type="entry name" value="beta-lactamase/transpeptidase-like"/>
    <property type="match status" value="1"/>
</dbReference>
<dbReference type="RefSeq" id="WP_154919754.1">
    <property type="nucleotide sequence ID" value="NZ_VUOE01000002.1"/>
</dbReference>
<evidence type="ECO:0000259" key="1">
    <source>
        <dbReference type="Pfam" id="PF00144"/>
    </source>
</evidence>
<dbReference type="PANTHER" id="PTHR46825">
    <property type="entry name" value="D-ALANYL-D-ALANINE-CARBOXYPEPTIDASE/ENDOPEPTIDASE AMPH"/>
    <property type="match status" value="1"/>
</dbReference>
<protein>
    <submittedName>
        <fullName evidence="2">Beta-lactamase family protein</fullName>
    </submittedName>
</protein>
<dbReference type="Proteomes" id="UP000323188">
    <property type="component" value="Unassembled WGS sequence"/>
</dbReference>
<evidence type="ECO:0000313" key="2">
    <source>
        <dbReference type="EMBL" id="KAA2217251.1"/>
    </source>
</evidence>
<comment type="caution">
    <text evidence="2">The sequence shown here is derived from an EMBL/GenBank/DDBJ whole genome shotgun (WGS) entry which is preliminary data.</text>
</comment>
<accession>A0A5B2TRH7</accession>
<reference evidence="2 3" key="1">
    <citation type="submission" date="2019-09" db="EMBL/GenBank/DDBJ databases">
        <authorList>
            <person name="Khan S.A."/>
            <person name="Jeon C.O."/>
            <person name="Chun B.H."/>
            <person name="Jeong S.E."/>
        </authorList>
    </citation>
    <scope>NUCLEOTIDE SEQUENCE [LARGE SCALE GENOMIC DNA]</scope>
    <source>
        <strain evidence="2 3">KCTC 42508</strain>
    </source>
</reference>
<gene>
    <name evidence="2" type="ORF">F0361_14955</name>
</gene>